<accession>A0A6C0GUC1</accession>
<dbReference type="InterPro" id="IPR008490">
    <property type="entry name" value="Transposase_InsH_N"/>
</dbReference>
<gene>
    <name evidence="2" type="ORF">GXP67_00345</name>
    <name evidence="3" type="ORF">GXP67_09920</name>
    <name evidence="4" type="ORF">GXP67_31595</name>
    <name evidence="5" type="ORF">GXP67_34925</name>
    <name evidence="6" type="ORF">GXP67_36685</name>
</gene>
<evidence type="ECO:0000313" key="2">
    <source>
        <dbReference type="EMBL" id="QHT65231.1"/>
    </source>
</evidence>
<dbReference type="EMBL" id="CP048222">
    <property type="protein sequence ID" value="QHT65231.1"/>
    <property type="molecule type" value="Genomic_DNA"/>
</dbReference>
<dbReference type="KEGG" id="rhoz:GXP67_36685"/>
<evidence type="ECO:0000313" key="7">
    <source>
        <dbReference type="Proteomes" id="UP000480178"/>
    </source>
</evidence>
<organism evidence="6 7">
    <name type="scientific">Rhodocytophaga rosea</name>
    <dbReference type="NCBI Taxonomy" id="2704465"/>
    <lineage>
        <taxon>Bacteria</taxon>
        <taxon>Pseudomonadati</taxon>
        <taxon>Bacteroidota</taxon>
        <taxon>Cytophagia</taxon>
        <taxon>Cytophagales</taxon>
        <taxon>Rhodocytophagaceae</taxon>
        <taxon>Rhodocytophaga</taxon>
    </lineage>
</organism>
<evidence type="ECO:0000313" key="6">
    <source>
        <dbReference type="EMBL" id="QHT71811.1"/>
    </source>
</evidence>
<dbReference type="Proteomes" id="UP000480178">
    <property type="component" value="Chromosome"/>
</dbReference>
<reference evidence="6 7" key="1">
    <citation type="submission" date="2020-01" db="EMBL/GenBank/DDBJ databases">
        <authorList>
            <person name="Kim M.K."/>
        </authorList>
    </citation>
    <scope>NUCLEOTIDE SEQUENCE [LARGE SCALE GENOMIC DNA]</scope>
    <source>
        <strain evidence="6 7">172606-1</strain>
    </source>
</reference>
<dbReference type="EMBL" id="CP048222">
    <property type="protein sequence ID" value="QHT66945.1"/>
    <property type="molecule type" value="Genomic_DNA"/>
</dbReference>
<dbReference type="RefSeq" id="WP_162441319.1">
    <property type="nucleotide sequence ID" value="NZ_CP048222.1"/>
</dbReference>
<dbReference type="AlphaFoldDB" id="A0A6C0GUC1"/>
<name>A0A6C0GUC1_9BACT</name>
<sequence length="138" mass="16133">MVGKRKFIKDCLSQAIEDYVPKNNFYRRLKPLLDLTFLHKAVAPYYGKCGQKSIDPVVFFKLQLVAHFENLCSERALIKKSQMRLDILYFLDYRLGERLPGPEIRFHLRSVTVLYPVHGSDYQVVCLKLVFRGYSLSV</sequence>
<dbReference type="KEGG" id="rhoz:GXP67_00345"/>
<dbReference type="Pfam" id="PF05598">
    <property type="entry name" value="DUF772"/>
    <property type="match status" value="1"/>
</dbReference>
<dbReference type="KEGG" id="rhoz:GXP67_31595"/>
<proteinExistence type="predicted"/>
<evidence type="ECO:0000313" key="4">
    <source>
        <dbReference type="EMBL" id="QHT70871.1"/>
    </source>
</evidence>
<protein>
    <submittedName>
        <fullName evidence="6">Transposase</fullName>
    </submittedName>
</protein>
<dbReference type="EMBL" id="CP048222">
    <property type="protein sequence ID" value="QHT71487.1"/>
    <property type="molecule type" value="Genomic_DNA"/>
</dbReference>
<evidence type="ECO:0000313" key="5">
    <source>
        <dbReference type="EMBL" id="QHT71487.1"/>
    </source>
</evidence>
<dbReference type="EMBL" id="CP048222">
    <property type="protein sequence ID" value="QHT70871.1"/>
    <property type="molecule type" value="Genomic_DNA"/>
</dbReference>
<dbReference type="KEGG" id="rhoz:GXP67_09920"/>
<evidence type="ECO:0000313" key="3">
    <source>
        <dbReference type="EMBL" id="QHT66945.1"/>
    </source>
</evidence>
<evidence type="ECO:0000259" key="1">
    <source>
        <dbReference type="Pfam" id="PF05598"/>
    </source>
</evidence>
<feature type="domain" description="Transposase InsH N-terminal" evidence="1">
    <location>
        <begin position="16"/>
        <end position="101"/>
    </location>
</feature>
<keyword evidence="7" id="KW-1185">Reference proteome</keyword>
<dbReference type="EMBL" id="CP048222">
    <property type="protein sequence ID" value="QHT71811.1"/>
    <property type="molecule type" value="Genomic_DNA"/>
</dbReference>
<dbReference type="KEGG" id="rhoz:GXP67_34925"/>